<sequence>MKTAFLLMAQYERATVPLSEIAEQYLGMTVPVAQREALMNNLPIPTFRLRESNKSPLLVHIDDLAEHIDKVRATAKRAWEKSQA</sequence>
<dbReference type="AlphaFoldDB" id="A0A6M8SPV7"/>
<dbReference type="EMBL" id="CP054143">
    <property type="protein sequence ID" value="QKJ65266.1"/>
    <property type="molecule type" value="Genomic_DNA"/>
</dbReference>
<dbReference type="Pfam" id="PF11112">
    <property type="entry name" value="PyocinActivator"/>
    <property type="match status" value="1"/>
</dbReference>
<dbReference type="KEGG" id="dee:HQN60_00100"/>
<dbReference type="InterPro" id="IPR020518">
    <property type="entry name" value="Tscrpt_reg_PrtN"/>
</dbReference>
<accession>A0A6M8SPV7</accession>
<dbReference type="GO" id="GO:0006355">
    <property type="term" value="P:regulation of DNA-templated transcription"/>
    <property type="evidence" value="ECO:0007669"/>
    <property type="project" value="InterPro"/>
</dbReference>
<reference evidence="1 2" key="1">
    <citation type="submission" date="2020-05" db="EMBL/GenBank/DDBJ databases">
        <title>Complete genome sequence of Deefgea sp. D17.</title>
        <authorList>
            <person name="Bae J.-W."/>
            <person name="Han J.E."/>
        </authorList>
    </citation>
    <scope>NUCLEOTIDE SEQUENCE [LARGE SCALE GENOMIC DNA]</scope>
    <source>
        <strain evidence="1 2">D17</strain>
    </source>
</reference>
<dbReference type="RefSeq" id="WP_173531776.1">
    <property type="nucleotide sequence ID" value="NZ_CP054143.1"/>
</dbReference>
<name>A0A6M8SPV7_9NEIS</name>
<evidence type="ECO:0000313" key="1">
    <source>
        <dbReference type="EMBL" id="QKJ65266.1"/>
    </source>
</evidence>
<gene>
    <name evidence="1" type="ORF">HQN60_00100</name>
</gene>
<dbReference type="Proteomes" id="UP000504844">
    <property type="component" value="Chromosome"/>
</dbReference>
<evidence type="ECO:0000313" key="2">
    <source>
        <dbReference type="Proteomes" id="UP000504844"/>
    </source>
</evidence>
<keyword evidence="2" id="KW-1185">Reference proteome</keyword>
<protein>
    <submittedName>
        <fullName evidence="1">Pyocin activator PrtN family protein</fullName>
    </submittedName>
</protein>
<proteinExistence type="predicted"/>
<organism evidence="1 2">
    <name type="scientific">Deefgea piscis</name>
    <dbReference type="NCBI Taxonomy" id="2739061"/>
    <lineage>
        <taxon>Bacteria</taxon>
        <taxon>Pseudomonadati</taxon>
        <taxon>Pseudomonadota</taxon>
        <taxon>Betaproteobacteria</taxon>
        <taxon>Neisseriales</taxon>
        <taxon>Chitinibacteraceae</taxon>
        <taxon>Deefgea</taxon>
    </lineage>
</organism>